<proteinExistence type="predicted"/>
<dbReference type="SUPFAM" id="SSF52540">
    <property type="entry name" value="P-loop containing nucleoside triphosphate hydrolases"/>
    <property type="match status" value="1"/>
</dbReference>
<dbReference type="CDD" id="cd01029">
    <property type="entry name" value="TOPRIM_primases"/>
    <property type="match status" value="1"/>
</dbReference>
<dbReference type="Gene3D" id="3.40.1360.10">
    <property type="match status" value="1"/>
</dbReference>
<accession>N1UZE0</accession>
<keyword evidence="2" id="KW-1185">Reference proteome</keyword>
<protein>
    <submittedName>
        <fullName evidence="1">Bifunctional DNA primase/polymerase</fullName>
    </submittedName>
</protein>
<gene>
    <name evidence="1" type="ORF">D477_002648</name>
</gene>
<dbReference type="InterPro" id="IPR027417">
    <property type="entry name" value="P-loop_NTPase"/>
</dbReference>
<dbReference type="Proteomes" id="UP000010729">
    <property type="component" value="Unassembled WGS sequence"/>
</dbReference>
<name>N1UZE0_9MICC</name>
<dbReference type="EMBL" id="ANPE02000063">
    <property type="protein sequence ID" value="EMY35756.1"/>
    <property type="molecule type" value="Genomic_DNA"/>
</dbReference>
<evidence type="ECO:0000313" key="1">
    <source>
        <dbReference type="EMBL" id="EMY35756.1"/>
    </source>
</evidence>
<dbReference type="Pfam" id="PF13155">
    <property type="entry name" value="Toprim_2"/>
    <property type="match status" value="1"/>
</dbReference>
<reference evidence="1 2" key="1">
    <citation type="journal article" date="2013" name="Genome Announc.">
        <title>Draft Genome Sequence of Arthrobacter crystallopoietes Strain BAB-32, Revealing Genes for Bioremediation.</title>
        <authorList>
            <person name="Joshi M.N."/>
            <person name="Pandit A.S."/>
            <person name="Sharma A."/>
            <person name="Pandya R.V."/>
            <person name="Desai S.M."/>
            <person name="Saxena A.K."/>
            <person name="Bagatharia S.B."/>
        </authorList>
    </citation>
    <scope>NUCLEOTIDE SEQUENCE [LARGE SCALE GENOMIC DNA]</scope>
    <source>
        <strain evidence="1 2">BAB-32</strain>
    </source>
</reference>
<organism evidence="1 2">
    <name type="scientific">Arthrobacter crystallopoietes BAB-32</name>
    <dbReference type="NCBI Taxonomy" id="1246476"/>
    <lineage>
        <taxon>Bacteria</taxon>
        <taxon>Bacillati</taxon>
        <taxon>Actinomycetota</taxon>
        <taxon>Actinomycetes</taxon>
        <taxon>Micrococcales</taxon>
        <taxon>Micrococcaceae</taxon>
        <taxon>Crystallibacter</taxon>
    </lineage>
</organism>
<dbReference type="AlphaFoldDB" id="N1UZE0"/>
<comment type="caution">
    <text evidence="1">The sequence shown here is derived from an EMBL/GenBank/DDBJ whole genome shotgun (WGS) entry which is preliminary data.</text>
</comment>
<sequence length="700" mass="77270">MTAQNEEWPEPSDTVSVVLDVLDNVRQTDANQWQASCPAHEDDSPSLAVREGDSQPLTVYCHAGCDYKDVVAALGELGVDKNVALGRGAVLNSGRLRRRKLKAVPTKPDLPQHMSELQDKYLEWHDRFLAKADQPGTKEAELLEFLTGERGLSQETIERYKLGYYDGRVTLPVRVRSKLYNVRRYLPRAKQSKMISWEGQGSPALLYPWAVLQEQKATLPVLFCEGELDALLANQESQGLFVAITGTGGAQTPPRDLSALSNRRVFIAYDADEAGRTGAEKLQQRLTAVGARAFIVDLTRLGLGPDSHQDISDYFLSYGGTAAALVEEMERVAGATRQRFQPVTAAELARPVPAMRWLVQGVWPEGSYGTLAGEKKTLKTYTSLSLALAVASGEPFLGRFPVPEPRPVLMYLGEGGQNPTALRLQRIADAMGVDLGALPLRMVFDAGDITGDEFLHQFQRAVREQKPGLVIVDPLYAYHPTGIEAQNLYDRGQMLAQIQQLAPEGCALIIADHFRKTGGKDLDLDSIAQSGVAQWADSWILQNHDAAPRVDEGQFSIGMQFGSRQWGGQQYLAEWSLGRFDETTGEHVGDLRCSVSAADWGSSSSRKNRENAATSALIQVLQEFPLQLTRNKVREEFYARHKKSQKAFDAAWDELLSAGRLVSETGQVLEGRRQVAREVWQMNPEPPPKLRLISGTADSS</sequence>
<dbReference type="RefSeq" id="WP_005266974.1">
    <property type="nucleotide sequence ID" value="NZ_ANPE02000063.1"/>
</dbReference>
<dbReference type="Gene3D" id="3.40.50.300">
    <property type="entry name" value="P-loop containing nucleotide triphosphate hydrolases"/>
    <property type="match status" value="1"/>
</dbReference>
<dbReference type="Pfam" id="PF13481">
    <property type="entry name" value="AAA_25"/>
    <property type="match status" value="1"/>
</dbReference>
<evidence type="ECO:0000313" key="2">
    <source>
        <dbReference type="Proteomes" id="UP000010729"/>
    </source>
</evidence>
<dbReference type="SUPFAM" id="SSF56731">
    <property type="entry name" value="DNA primase core"/>
    <property type="match status" value="1"/>
</dbReference>
<dbReference type="InterPro" id="IPR034154">
    <property type="entry name" value="TOPRIM_DnaG/twinkle"/>
</dbReference>